<dbReference type="OrthoDB" id="338816at2759"/>
<dbReference type="SUPFAM" id="SSF88697">
    <property type="entry name" value="PUA domain-like"/>
    <property type="match status" value="1"/>
</dbReference>
<dbReference type="InterPro" id="IPR007374">
    <property type="entry name" value="ASCH_domain"/>
</dbReference>
<dbReference type="GO" id="GO:0072344">
    <property type="term" value="P:rescue of stalled ribosome"/>
    <property type="evidence" value="ECO:0007669"/>
    <property type="project" value="InterPro"/>
</dbReference>
<dbReference type="GO" id="GO:0180022">
    <property type="term" value="C:RQC-trigger complex"/>
    <property type="evidence" value="ECO:0007669"/>
    <property type="project" value="InterPro"/>
</dbReference>
<keyword evidence="4" id="KW-1185">Reference proteome</keyword>
<dbReference type="Gene3D" id="2.30.130.30">
    <property type="entry name" value="Hypothetical protein"/>
    <property type="match status" value="1"/>
</dbReference>
<dbReference type="GO" id="GO:0008270">
    <property type="term" value="F:zinc ion binding"/>
    <property type="evidence" value="ECO:0007669"/>
    <property type="project" value="InterPro"/>
</dbReference>
<dbReference type="CDD" id="cd06554">
    <property type="entry name" value="ASCH_ASC-1_like"/>
    <property type="match status" value="1"/>
</dbReference>
<dbReference type="AlphaFoldDB" id="A0A1R2CF90"/>
<accession>A0A1R2CF90</accession>
<dbReference type="Pfam" id="PF06221">
    <property type="entry name" value="zf-C2HC5"/>
    <property type="match status" value="1"/>
</dbReference>
<gene>
    <name evidence="3" type="ORF">SteCoe_10525</name>
</gene>
<dbReference type="FunFam" id="2.30.130.30:FF:000006">
    <property type="entry name" value="Putative_zinc_finger_motif_-_C2HC5-type /ASCH_domain_containing_protein_-_putative"/>
    <property type="match status" value="1"/>
</dbReference>
<evidence type="ECO:0000313" key="4">
    <source>
        <dbReference type="Proteomes" id="UP000187209"/>
    </source>
</evidence>
<name>A0A1R2CF90_9CILI</name>
<sequence length="503" mass="57562">MEELKNWALSGMGDFLRASMEPSVIEDMTIYILNIDNADSARAELELTLGLEIYDHSQSSLLLRSRKLSFIDMFIEKRFSVASKKKQKPVRVELNKKNIENVQRALMGPGFAGKKKCYCMAREHDLIGNCMACGKIVCALEGRGACLFCGHQVVAKGEIPGSIPEKASFIQAMKHKDKLIDYDRNAEERLAVIDDQNDWYDIANNTWLSAEDREQARVNALAQQKRVEEAQKLISLSINFQSGNASVEIGGKKAIEASNKENEEKAHKFFMQASKNIPVNKDLELGSKELYDNIIQKLEKERDKEKENKPRERFTGMKVIQNEDPFSNLVSENVRPVVFEPFIYAECDDKRQCLTMHQPWASLLVLGFKRYEGREWGTDFRGPLWIHASAKKPSDQDIEEVENQYKQLYMRTGVSMPEFPHAYPTGVLLGRVELINVLTSEEYFAQTPEGAREENSSRFLFVIKNPMRLLIPIRMQGSKKIYALDFDTWDGAKYGLRRVSTSW</sequence>
<dbReference type="PANTHER" id="PTHR12963">
    <property type="entry name" value="THYROID RECEPTOR INTERACTING PROTEIN RELATED"/>
    <property type="match status" value="1"/>
</dbReference>
<proteinExistence type="predicted"/>
<evidence type="ECO:0000259" key="2">
    <source>
        <dbReference type="Pfam" id="PF06221"/>
    </source>
</evidence>
<protein>
    <recommendedName>
        <fullName evidence="5">ASCH domain-containing protein</fullName>
    </recommendedName>
</protein>
<organism evidence="3 4">
    <name type="scientific">Stentor coeruleus</name>
    <dbReference type="NCBI Taxonomy" id="5963"/>
    <lineage>
        <taxon>Eukaryota</taxon>
        <taxon>Sar</taxon>
        <taxon>Alveolata</taxon>
        <taxon>Ciliophora</taxon>
        <taxon>Postciliodesmatophora</taxon>
        <taxon>Heterotrichea</taxon>
        <taxon>Heterotrichida</taxon>
        <taxon>Stentoridae</taxon>
        <taxon>Stentor</taxon>
    </lineage>
</organism>
<dbReference type="GO" id="GO:0005634">
    <property type="term" value="C:nucleus"/>
    <property type="evidence" value="ECO:0007669"/>
    <property type="project" value="InterPro"/>
</dbReference>
<dbReference type="EMBL" id="MPUH01000170">
    <property type="protein sequence ID" value="OMJ87681.1"/>
    <property type="molecule type" value="Genomic_DNA"/>
</dbReference>
<evidence type="ECO:0008006" key="5">
    <source>
        <dbReference type="Google" id="ProtNLM"/>
    </source>
</evidence>
<dbReference type="InterPro" id="IPR039128">
    <property type="entry name" value="TRIP4-like"/>
</dbReference>
<evidence type="ECO:0000313" key="3">
    <source>
        <dbReference type="EMBL" id="OMJ87681.1"/>
    </source>
</evidence>
<comment type="caution">
    <text evidence="3">The sequence shown here is derived from an EMBL/GenBank/DDBJ whole genome shotgun (WGS) entry which is preliminary data.</text>
</comment>
<feature type="domain" description="ASCH" evidence="1">
    <location>
        <begin position="354"/>
        <end position="456"/>
    </location>
</feature>
<reference evidence="3 4" key="1">
    <citation type="submission" date="2016-11" db="EMBL/GenBank/DDBJ databases">
        <title>The macronuclear genome of Stentor coeruleus: a giant cell with tiny introns.</title>
        <authorList>
            <person name="Slabodnick M."/>
            <person name="Ruby J.G."/>
            <person name="Reiff S.B."/>
            <person name="Swart E.C."/>
            <person name="Gosai S."/>
            <person name="Prabakaran S."/>
            <person name="Witkowska E."/>
            <person name="Larue G.E."/>
            <person name="Fisher S."/>
            <person name="Freeman R.M."/>
            <person name="Gunawardena J."/>
            <person name="Chu W."/>
            <person name="Stover N.A."/>
            <person name="Gregory B.D."/>
            <person name="Nowacki M."/>
            <person name="Derisi J."/>
            <person name="Roy S.W."/>
            <person name="Marshall W.F."/>
            <person name="Sood P."/>
        </authorList>
    </citation>
    <scope>NUCLEOTIDE SEQUENCE [LARGE SCALE GENOMIC DNA]</scope>
    <source>
        <strain evidence="3">WM001</strain>
    </source>
</reference>
<dbReference type="InterPro" id="IPR015947">
    <property type="entry name" value="PUA-like_sf"/>
</dbReference>
<dbReference type="PANTHER" id="PTHR12963:SF4">
    <property type="entry name" value="ACTIVATING SIGNAL COINTEGRATOR 1"/>
    <property type="match status" value="1"/>
</dbReference>
<dbReference type="InterPro" id="IPR009349">
    <property type="entry name" value="TRIP4/RQT4_C2HC5_Znf"/>
</dbReference>
<dbReference type="Proteomes" id="UP000187209">
    <property type="component" value="Unassembled WGS sequence"/>
</dbReference>
<dbReference type="Pfam" id="PF04266">
    <property type="entry name" value="ASCH"/>
    <property type="match status" value="1"/>
</dbReference>
<evidence type="ECO:0000259" key="1">
    <source>
        <dbReference type="Pfam" id="PF04266"/>
    </source>
</evidence>
<feature type="domain" description="TRIP4/RQT4 C2HC5-type zinc finger" evidence="2">
    <location>
        <begin position="114"/>
        <end position="156"/>
    </location>
</feature>